<dbReference type="PIRSF" id="PIRSF005719">
    <property type="entry name" value="SMC"/>
    <property type="match status" value="1"/>
</dbReference>
<dbReference type="Proteomes" id="UP000243807">
    <property type="component" value="Chromosome"/>
</dbReference>
<dbReference type="SUPFAM" id="SSF75553">
    <property type="entry name" value="Smc hinge domain"/>
    <property type="match status" value="1"/>
</dbReference>
<keyword evidence="5 6" id="KW-0238">DNA-binding</keyword>
<feature type="coiled-coil region" evidence="6">
    <location>
        <begin position="321"/>
        <end position="500"/>
    </location>
</feature>
<feature type="coiled-coil region" evidence="6">
    <location>
        <begin position="769"/>
        <end position="904"/>
    </location>
</feature>
<dbReference type="RefSeq" id="WP_076836923.1">
    <property type="nucleotide sequence ID" value="NZ_CP019434.1"/>
</dbReference>
<dbReference type="STRING" id="1765967.BW247_09390"/>
<feature type="coiled-coil region" evidence="6">
    <location>
        <begin position="943"/>
        <end position="970"/>
    </location>
</feature>
<dbReference type="InterPro" id="IPR003395">
    <property type="entry name" value="RecF/RecN/SMC_N"/>
</dbReference>
<dbReference type="GO" id="GO:0007062">
    <property type="term" value="P:sister chromatid cohesion"/>
    <property type="evidence" value="ECO:0007669"/>
    <property type="project" value="InterPro"/>
</dbReference>
<gene>
    <name evidence="6" type="primary">smc</name>
    <name evidence="9" type="ORF">BW247_09390</name>
</gene>
<evidence type="ECO:0000313" key="9">
    <source>
        <dbReference type="EMBL" id="APZ43282.1"/>
    </source>
</evidence>
<dbReference type="CDD" id="cd03278">
    <property type="entry name" value="ABC_SMC_barmotin"/>
    <property type="match status" value="2"/>
</dbReference>
<organism evidence="9 10">
    <name type="scientific">Acidihalobacter ferrooxydans</name>
    <dbReference type="NCBI Taxonomy" id="1765967"/>
    <lineage>
        <taxon>Bacteria</taxon>
        <taxon>Pseudomonadati</taxon>
        <taxon>Pseudomonadota</taxon>
        <taxon>Gammaproteobacteria</taxon>
        <taxon>Chromatiales</taxon>
        <taxon>Ectothiorhodospiraceae</taxon>
        <taxon>Acidihalobacter</taxon>
    </lineage>
</organism>
<comment type="subcellular location">
    <subcellularLocation>
        <location evidence="6">Cytoplasm</location>
    </subcellularLocation>
</comment>
<evidence type="ECO:0000256" key="1">
    <source>
        <dbReference type="ARBA" id="ARBA00022490"/>
    </source>
</evidence>
<dbReference type="GO" id="GO:0030261">
    <property type="term" value="P:chromosome condensation"/>
    <property type="evidence" value="ECO:0007669"/>
    <property type="project" value="InterPro"/>
</dbReference>
<comment type="function">
    <text evidence="6">Required for chromosome condensation and partitioning.</text>
</comment>
<evidence type="ECO:0000256" key="6">
    <source>
        <dbReference type="HAMAP-Rule" id="MF_01894"/>
    </source>
</evidence>
<evidence type="ECO:0000259" key="7">
    <source>
        <dbReference type="Pfam" id="PF02463"/>
    </source>
</evidence>
<comment type="similarity">
    <text evidence="6">Belongs to the SMC family.</text>
</comment>
<evidence type="ECO:0000256" key="2">
    <source>
        <dbReference type="ARBA" id="ARBA00022741"/>
    </source>
</evidence>
<reference evidence="9 10" key="1">
    <citation type="submission" date="2017-01" db="EMBL/GenBank/DDBJ databases">
        <title>Draft sequence of Acidihalobacter ferrooxidans strain DSM 14175 (strain V8).</title>
        <authorList>
            <person name="Khaleque H.N."/>
            <person name="Ramsay J.P."/>
            <person name="Murphy R.J.T."/>
            <person name="Kaksonen A.H."/>
            <person name="Boxall N.J."/>
            <person name="Watkin E.L.J."/>
        </authorList>
    </citation>
    <scope>NUCLEOTIDE SEQUENCE [LARGE SCALE GENOMIC DNA]</scope>
    <source>
        <strain evidence="9 10">V8</strain>
    </source>
</reference>
<evidence type="ECO:0000256" key="4">
    <source>
        <dbReference type="ARBA" id="ARBA00023054"/>
    </source>
</evidence>
<evidence type="ECO:0000313" key="10">
    <source>
        <dbReference type="Proteomes" id="UP000243807"/>
    </source>
</evidence>
<dbReference type="PANTHER" id="PTHR43977">
    <property type="entry name" value="STRUCTURAL MAINTENANCE OF CHROMOSOMES PROTEIN 3"/>
    <property type="match status" value="1"/>
</dbReference>
<keyword evidence="1 6" id="KW-0963">Cytoplasm</keyword>
<feature type="domain" description="SMC hinge" evidence="8">
    <location>
        <begin position="525"/>
        <end position="563"/>
    </location>
</feature>
<dbReference type="InterPro" id="IPR011890">
    <property type="entry name" value="SMC_prok"/>
</dbReference>
<dbReference type="NCBIfam" id="TIGR02168">
    <property type="entry name" value="SMC_prok_B"/>
    <property type="match status" value="1"/>
</dbReference>
<dbReference type="InterPro" id="IPR027417">
    <property type="entry name" value="P-loop_NTPase"/>
</dbReference>
<evidence type="ECO:0000259" key="8">
    <source>
        <dbReference type="Pfam" id="PF06470"/>
    </source>
</evidence>
<dbReference type="Gene3D" id="3.40.50.300">
    <property type="entry name" value="P-loop containing nucleotide triphosphate hydrolases"/>
    <property type="match status" value="2"/>
</dbReference>
<dbReference type="GO" id="GO:0007059">
    <property type="term" value="P:chromosome segregation"/>
    <property type="evidence" value="ECO:0007669"/>
    <property type="project" value="UniProtKB-UniRule"/>
</dbReference>
<dbReference type="InterPro" id="IPR010935">
    <property type="entry name" value="SMC_hinge"/>
</dbReference>
<protein>
    <recommendedName>
        <fullName evidence="6">Chromosome partition protein Smc</fullName>
    </recommendedName>
</protein>
<dbReference type="EMBL" id="CP019434">
    <property type="protein sequence ID" value="APZ43282.1"/>
    <property type="molecule type" value="Genomic_DNA"/>
</dbReference>
<feature type="coiled-coil region" evidence="6">
    <location>
        <begin position="170"/>
        <end position="257"/>
    </location>
</feature>
<keyword evidence="2 6" id="KW-0547">Nucleotide-binding</keyword>
<dbReference type="Pfam" id="PF06470">
    <property type="entry name" value="SMC_hinge"/>
    <property type="match status" value="1"/>
</dbReference>
<dbReference type="GO" id="GO:0005737">
    <property type="term" value="C:cytoplasm"/>
    <property type="evidence" value="ECO:0007669"/>
    <property type="project" value="UniProtKB-SubCell"/>
</dbReference>
<evidence type="ECO:0000256" key="5">
    <source>
        <dbReference type="ARBA" id="ARBA00023125"/>
    </source>
</evidence>
<dbReference type="HAMAP" id="MF_01894">
    <property type="entry name" value="Smc_prok"/>
    <property type="match status" value="1"/>
</dbReference>
<keyword evidence="10" id="KW-1185">Reference proteome</keyword>
<dbReference type="OrthoDB" id="9808768at2"/>
<dbReference type="InterPro" id="IPR036277">
    <property type="entry name" value="SMC_hinge_sf"/>
</dbReference>
<sequence>MRLSKIKLAGFKSFVDPTTIELTSQRVAIVGPNGCGKSNTIDAVRWVMGESSAKYLRGESMEDVIFNGSSARKPVGQASVELVFDNSDGTLGGQYAQYAEIAVKRLAARDGQSQYFLNGTRCRRRDITDIFLGTGLGPRSYAIIEQGMITRLIEAKPEELRVYLEEAAGISKYKERRRETENRIRHTRENLERLDDLREEVAKHLAHLKRQAHTAERYKDLKGQERRLRAELIGLRLEELDAEAARREQSIQSAQNALEAAIAGLRARETELLKGREQLNLRNEALSGVQSRYYQIGGEITRTEQAIKHAEMLRTQRSQALEQAEAQLGVARRTLDADETKAARLQHEMTEREPALATAAQAETAALAAQEQADQAMREWQTGWDAFNQRAAEPAQRAQVERTRMEHLERQLATLDARRERLVREADGLDTSAVEAEIKRLTESVDADRARLEQEQTQLDAAQQAIEHVRNQARDSNQRLDEVRRELQTTSGRLASLEALQQSALGTREGGRKAWLEAHGLAQAPRLGESIRVGGGWERAVEAVLGAQLGAVCVERLDEVMSAAADPAAPREFIGRADHATGAGELAAQVTSAWPVADLLSGVRLADTLEDALGRRDTLDVGESFITPAGEWIGRSWLRLPGEDEEHAGILARGEEIARLQQARQAREADVAALAEAQERARVALRQHEDERTKLQTRVNEAHRSLAADEARLGSQRARLEQLRQRAEAIQQELGEIDERHARDREALQSATRARNQAVSTMEHHAAERETLNAQRNALSSALAQARQATQTRRDEHHRLALTLEGLRTELAATQQAVQRGAEQLTQLEQRATGLRRELDADLTPTEHLSEQLAALLEQRGQVDAELAAARTAVQNLETELREADRARLEIEREVEGLREQQNERRLALESVRVRGETLREQFAETGFDRAQLQAERAPEASIPAWEKQVQELEQRLQRLGAINLAAIEEYQTESERADYLDAQHADLTDALTTLEAAIGKIDRETRSRFRDTFERVNTQLKDMFPRLFGGGEARLEMTGDDLLSTGVAVLARPPGKRLSTINLMSGGEKALTAVALVFAIFELNPAPFCMLDEVDAPLDEANVGRFANLVRDMAERVQFIMITHNKVSMEAADHLIGVTMREPGVSRMVAVDLDEAARMAVS</sequence>
<feature type="domain" description="RecF/RecN/SMC N-terminal" evidence="7">
    <location>
        <begin position="3"/>
        <end position="1147"/>
    </location>
</feature>
<dbReference type="AlphaFoldDB" id="A0A1P8UHH0"/>
<dbReference type="SUPFAM" id="SSF52540">
    <property type="entry name" value="P-loop containing nucleoside triphosphate hydrolases"/>
    <property type="match status" value="1"/>
</dbReference>
<evidence type="ECO:0000256" key="3">
    <source>
        <dbReference type="ARBA" id="ARBA00022840"/>
    </source>
</evidence>
<feature type="binding site" evidence="6">
    <location>
        <begin position="32"/>
        <end position="39"/>
    </location>
    <ligand>
        <name>ATP</name>
        <dbReference type="ChEBI" id="CHEBI:30616"/>
    </ligand>
</feature>
<dbReference type="GO" id="GO:0003677">
    <property type="term" value="F:DNA binding"/>
    <property type="evidence" value="ECO:0007669"/>
    <property type="project" value="UniProtKB-UniRule"/>
</dbReference>
<keyword evidence="3 6" id="KW-0067">ATP-binding</keyword>
<dbReference type="GO" id="GO:0005524">
    <property type="term" value="F:ATP binding"/>
    <property type="evidence" value="ECO:0007669"/>
    <property type="project" value="UniProtKB-UniRule"/>
</dbReference>
<dbReference type="GO" id="GO:0016887">
    <property type="term" value="F:ATP hydrolysis activity"/>
    <property type="evidence" value="ECO:0007669"/>
    <property type="project" value="InterPro"/>
</dbReference>
<name>A0A1P8UHH0_9GAMM</name>
<dbReference type="Pfam" id="PF02463">
    <property type="entry name" value="SMC_N"/>
    <property type="match status" value="1"/>
</dbReference>
<dbReference type="GO" id="GO:0006260">
    <property type="term" value="P:DNA replication"/>
    <property type="evidence" value="ECO:0007669"/>
    <property type="project" value="UniProtKB-UniRule"/>
</dbReference>
<proteinExistence type="inferred from homology"/>
<comment type="domain">
    <text evidence="6">Contains large globular domains required for ATP hydrolysis at each terminus and a third globular domain forming a flexible hinge near the middle of the molecule. These domains are separated by coiled-coil structures.</text>
</comment>
<dbReference type="GO" id="GO:0005694">
    <property type="term" value="C:chromosome"/>
    <property type="evidence" value="ECO:0007669"/>
    <property type="project" value="InterPro"/>
</dbReference>
<dbReference type="KEGG" id="afy:BW247_09390"/>
<feature type="coiled-coil region" evidence="6">
    <location>
        <begin position="657"/>
        <end position="740"/>
    </location>
</feature>
<accession>A0A1P8UHH0</accession>
<keyword evidence="4 6" id="KW-0175">Coiled coil</keyword>
<dbReference type="InterPro" id="IPR024704">
    <property type="entry name" value="SMC"/>
</dbReference>
<comment type="subunit">
    <text evidence="6">Homodimer.</text>
</comment>